<sequence>MENRYIVGTYETEQDAIDAIGRLKNEGFRSEDISIISKNRDNTDYITEETDTHVVEGTATGVATGGLLGGLGGVLTGLGALTIPGLGAIVAAGPIIAGLTGAAAGAGIGGLAGALIGMGIPEDEAELYNEYVNEGKILVIVDRRTKDSIL</sequence>
<evidence type="ECO:0000313" key="3">
    <source>
        <dbReference type="Proteomes" id="UP000249134"/>
    </source>
</evidence>
<dbReference type="RefSeq" id="WP_066140131.1">
    <property type="nucleotide sequence ID" value="NZ_CBCSGM010000001.1"/>
</dbReference>
<accession>A0A2X4Z891</accession>
<evidence type="ECO:0000259" key="1">
    <source>
        <dbReference type="Pfam" id="PF11181"/>
    </source>
</evidence>
<dbReference type="EMBL" id="LS483476">
    <property type="protein sequence ID" value="SQI60575.1"/>
    <property type="molecule type" value="Genomic_DNA"/>
</dbReference>
<protein>
    <submittedName>
        <fullName evidence="2">Membrane protein</fullName>
    </submittedName>
</protein>
<evidence type="ECO:0000313" key="2">
    <source>
        <dbReference type="EMBL" id="SQI60575.1"/>
    </source>
</evidence>
<dbReference type="AlphaFoldDB" id="A0A2X4Z891"/>
<proteinExistence type="predicted"/>
<organism evidence="2 3">
    <name type="scientific">Lederbergia lenta</name>
    <name type="common">Bacillus lentus</name>
    <dbReference type="NCBI Taxonomy" id="1467"/>
    <lineage>
        <taxon>Bacteria</taxon>
        <taxon>Bacillati</taxon>
        <taxon>Bacillota</taxon>
        <taxon>Bacilli</taxon>
        <taxon>Bacillales</taxon>
        <taxon>Bacillaceae</taxon>
        <taxon>Lederbergia</taxon>
    </lineage>
</organism>
<dbReference type="Pfam" id="PF11181">
    <property type="entry name" value="YflT"/>
    <property type="match status" value="1"/>
</dbReference>
<dbReference type="Proteomes" id="UP000249134">
    <property type="component" value="Chromosome 1"/>
</dbReference>
<gene>
    <name evidence="2" type="ORF">NCTC4824_02828</name>
</gene>
<dbReference type="PANTHER" id="PTHR36109">
    <property type="entry name" value="MEMBRANE PROTEIN-RELATED"/>
    <property type="match status" value="1"/>
</dbReference>
<reference evidence="2 3" key="1">
    <citation type="submission" date="2018-06" db="EMBL/GenBank/DDBJ databases">
        <authorList>
            <consortium name="Pathogen Informatics"/>
            <person name="Doyle S."/>
        </authorList>
    </citation>
    <scope>NUCLEOTIDE SEQUENCE [LARGE SCALE GENOMIC DNA]</scope>
    <source>
        <strain evidence="2 3">NCTC4824</strain>
    </source>
</reference>
<feature type="domain" description="General stress protein 17M-like" evidence="1">
    <location>
        <begin position="6"/>
        <end position="75"/>
    </location>
</feature>
<dbReference type="KEGG" id="blen:NCTC4824_02828"/>
<keyword evidence="3" id="KW-1185">Reference proteome</keyword>
<dbReference type="InterPro" id="IPR025889">
    <property type="entry name" value="GSP17M-like_dom"/>
</dbReference>
<dbReference type="STRING" id="1348624.GCA_001591545_01877"/>
<dbReference type="PANTHER" id="PTHR36109:SF2">
    <property type="entry name" value="MEMBRANE PROTEIN"/>
    <property type="match status" value="1"/>
</dbReference>
<dbReference type="InterPro" id="IPR052948">
    <property type="entry name" value="Low_temp-induced_all0457"/>
</dbReference>
<name>A0A2X4Z891_LEDLE</name>